<dbReference type="AlphaFoldDB" id="A0A1S2YXL5"/>
<evidence type="ECO:0000259" key="10">
    <source>
        <dbReference type="PROSITE" id="PS51767"/>
    </source>
</evidence>
<name>A0A1S2YXL5_CICAR</name>
<dbReference type="GO" id="GO:0004190">
    <property type="term" value="F:aspartic-type endopeptidase activity"/>
    <property type="evidence" value="ECO:0007669"/>
    <property type="project" value="UniProtKB-KW"/>
</dbReference>
<evidence type="ECO:0000256" key="8">
    <source>
        <dbReference type="ARBA" id="ARBA00023180"/>
    </source>
</evidence>
<dbReference type="FunFam" id="2.40.70.10:FF:000050">
    <property type="entry name" value="Aspartic proteinase CDR1"/>
    <property type="match status" value="1"/>
</dbReference>
<evidence type="ECO:0000256" key="6">
    <source>
        <dbReference type="ARBA" id="ARBA00022750"/>
    </source>
</evidence>
<dbReference type="STRING" id="3827.A0A1S2YXL5"/>
<keyword evidence="3" id="KW-0964">Secreted</keyword>
<dbReference type="InterPro" id="IPR032799">
    <property type="entry name" value="TAXi_C"/>
</dbReference>
<dbReference type="Gene3D" id="2.40.70.10">
    <property type="entry name" value="Acid Proteases"/>
    <property type="match status" value="2"/>
</dbReference>
<comment type="subcellular location">
    <subcellularLocation>
        <location evidence="1">Secreted</location>
    </subcellularLocation>
</comment>
<dbReference type="SUPFAM" id="SSF50630">
    <property type="entry name" value="Acid proteases"/>
    <property type="match status" value="1"/>
</dbReference>
<keyword evidence="8" id="KW-0325">Glycoprotein</keyword>
<evidence type="ECO:0000256" key="5">
    <source>
        <dbReference type="ARBA" id="ARBA00022729"/>
    </source>
</evidence>
<dbReference type="PANTHER" id="PTHR47967">
    <property type="entry name" value="OS07G0603500 PROTEIN-RELATED"/>
    <property type="match status" value="1"/>
</dbReference>
<evidence type="ECO:0000256" key="9">
    <source>
        <dbReference type="SAM" id="SignalP"/>
    </source>
</evidence>
<dbReference type="RefSeq" id="XP_004511547.1">
    <property type="nucleotide sequence ID" value="XM_004511490.2"/>
</dbReference>
<evidence type="ECO:0000313" key="12">
    <source>
        <dbReference type="RefSeq" id="XP_004511547.1"/>
    </source>
</evidence>
<reference evidence="11" key="1">
    <citation type="journal article" date="2013" name="Nat. Biotechnol.">
        <title>Draft genome sequence of chickpea (Cicer arietinum) provides a resource for trait improvement.</title>
        <authorList>
            <person name="Varshney R.K."/>
            <person name="Song C."/>
            <person name="Saxena R.K."/>
            <person name="Azam S."/>
            <person name="Yu S."/>
            <person name="Sharpe A.G."/>
            <person name="Cannon S."/>
            <person name="Baek J."/>
            <person name="Rosen B.D."/>
            <person name="Tar'an B."/>
            <person name="Millan T."/>
            <person name="Zhang X."/>
            <person name="Ramsay L.D."/>
            <person name="Iwata A."/>
            <person name="Wang Y."/>
            <person name="Nelson W."/>
            <person name="Farmer A.D."/>
            <person name="Gaur P.M."/>
            <person name="Soderlund C."/>
            <person name="Penmetsa R.V."/>
            <person name="Xu C."/>
            <person name="Bharti A.K."/>
            <person name="He W."/>
            <person name="Winter P."/>
            <person name="Zhao S."/>
            <person name="Hane J.K."/>
            <person name="Carrasquilla-Garcia N."/>
            <person name="Condie J.A."/>
            <person name="Upadhyaya H.D."/>
            <person name="Luo M.C."/>
            <person name="Thudi M."/>
            <person name="Gowda C.L."/>
            <person name="Singh N.P."/>
            <person name="Lichtenzveig J."/>
            <person name="Gali K.K."/>
            <person name="Rubio J."/>
            <person name="Nadarajan N."/>
            <person name="Dolezel J."/>
            <person name="Bansal K.C."/>
            <person name="Xu X."/>
            <person name="Edwards D."/>
            <person name="Zhang G."/>
            <person name="Kahl G."/>
            <person name="Gil J."/>
            <person name="Singh K.B."/>
            <person name="Datta S.K."/>
            <person name="Jackson S.A."/>
            <person name="Wang J."/>
            <person name="Cook D.R."/>
        </authorList>
    </citation>
    <scope>NUCLEOTIDE SEQUENCE [LARGE SCALE GENOMIC DNA]</scope>
    <source>
        <strain evidence="11">cv. CDC Frontier</strain>
    </source>
</reference>
<dbReference type="PROSITE" id="PS51767">
    <property type="entry name" value="PEPTIDASE_A1"/>
    <property type="match status" value="1"/>
</dbReference>
<organism evidence="11 12">
    <name type="scientific">Cicer arietinum</name>
    <name type="common">Chickpea</name>
    <name type="synonym">Garbanzo</name>
    <dbReference type="NCBI Taxonomy" id="3827"/>
    <lineage>
        <taxon>Eukaryota</taxon>
        <taxon>Viridiplantae</taxon>
        <taxon>Streptophyta</taxon>
        <taxon>Embryophyta</taxon>
        <taxon>Tracheophyta</taxon>
        <taxon>Spermatophyta</taxon>
        <taxon>Magnoliopsida</taxon>
        <taxon>eudicotyledons</taxon>
        <taxon>Gunneridae</taxon>
        <taxon>Pentapetalae</taxon>
        <taxon>rosids</taxon>
        <taxon>fabids</taxon>
        <taxon>Fabales</taxon>
        <taxon>Fabaceae</taxon>
        <taxon>Papilionoideae</taxon>
        <taxon>50 kb inversion clade</taxon>
        <taxon>NPAAA clade</taxon>
        <taxon>Hologalegina</taxon>
        <taxon>IRL clade</taxon>
        <taxon>Cicereae</taxon>
        <taxon>Cicer</taxon>
    </lineage>
</organism>
<keyword evidence="5 9" id="KW-0732">Signal</keyword>
<dbReference type="Pfam" id="PF14541">
    <property type="entry name" value="TAXi_C"/>
    <property type="match status" value="1"/>
</dbReference>
<dbReference type="PANTHER" id="PTHR47967:SF39">
    <property type="entry name" value="ASPARTYL PROTEASE FAMILY PROTEIN, PUTATIVE-RELATED"/>
    <property type="match status" value="1"/>
</dbReference>
<dbReference type="OrthoDB" id="2747330at2759"/>
<dbReference type="Pfam" id="PF14543">
    <property type="entry name" value="TAXi_N"/>
    <property type="match status" value="1"/>
</dbReference>
<evidence type="ECO:0000256" key="2">
    <source>
        <dbReference type="ARBA" id="ARBA00007447"/>
    </source>
</evidence>
<dbReference type="InterPro" id="IPR032861">
    <property type="entry name" value="TAXi_N"/>
</dbReference>
<dbReference type="CDD" id="cd05476">
    <property type="entry name" value="pepsin_A_like_plant"/>
    <property type="match status" value="1"/>
</dbReference>
<keyword evidence="11" id="KW-1185">Reference proteome</keyword>
<keyword evidence="6" id="KW-0064">Aspartyl protease</keyword>
<dbReference type="KEGG" id="cam:101514531"/>
<accession>A0A1S2YXL5</accession>
<evidence type="ECO:0000256" key="3">
    <source>
        <dbReference type="ARBA" id="ARBA00022525"/>
    </source>
</evidence>
<dbReference type="InterPro" id="IPR021109">
    <property type="entry name" value="Peptidase_aspartic_dom_sf"/>
</dbReference>
<comment type="similarity">
    <text evidence="2">Belongs to the peptidase A1 family.</text>
</comment>
<dbReference type="eggNOG" id="KOG1339">
    <property type="taxonomic scope" value="Eukaryota"/>
</dbReference>
<gene>
    <name evidence="12" type="primary">LOC101514531</name>
</gene>
<feature type="domain" description="Peptidase A1" evidence="10">
    <location>
        <begin position="69"/>
        <end position="410"/>
    </location>
</feature>
<dbReference type="FunFam" id="2.40.70.10:FF:000016">
    <property type="entry name" value="Probable aspartic protease At2g35615"/>
    <property type="match status" value="1"/>
</dbReference>
<keyword evidence="4" id="KW-0645">Protease</keyword>
<feature type="signal peptide" evidence="9">
    <location>
        <begin position="1"/>
        <end position="29"/>
    </location>
</feature>
<dbReference type="InterPro" id="IPR051708">
    <property type="entry name" value="Plant_Aspart_Prot_A1"/>
</dbReference>
<dbReference type="InterPro" id="IPR033121">
    <property type="entry name" value="PEPTIDASE_A1"/>
</dbReference>
<dbReference type="GO" id="GO:0005576">
    <property type="term" value="C:extracellular region"/>
    <property type="evidence" value="ECO:0007669"/>
    <property type="project" value="UniProtKB-SubCell"/>
</dbReference>
<dbReference type="GeneID" id="101514531"/>
<proteinExistence type="inferred from homology"/>
<dbReference type="GO" id="GO:0006508">
    <property type="term" value="P:proteolysis"/>
    <property type="evidence" value="ECO:0007669"/>
    <property type="project" value="UniProtKB-KW"/>
</dbReference>
<dbReference type="PaxDb" id="3827-XP_004511547.1"/>
<sequence length="417" mass="45545">MISPKRYNSFLTIISILVFHVLHFPSIEAENGGFNVKLTRKSSPYFPTHLMQQSNNIVQATTRAYIGQHLMELYIGTPPIKISGIADSGSDLIWAQCVPCVGCYKQINPLFDSTKSSTYKNISCDSPLCRKLDSFTCSPENHCNYTYAYGDSSVTNGVLALEKFTLTSKTKKPIFLQNIIFGCGHNDTGTFNDHEMGIIGLGGGPLSLVNQIGPLFGGRKFSQCLVPFHTDIRITSKMSFGKGSEVLGNGVVSTSLVAPDYATPYLVTLLGISVENTYLPLNISSPTTVAKGNMLIDSGTPPTLLQQSLYDRVALEVKNRVALTPISDDPSLGTQLCYRTETNLNGPNVTFHFEGADVVLTPVQIFIPPKDGVFCLAFANTTSDVGIYGNFAQSNYLIGYDLERHVVSFKPMDCTKH</sequence>
<evidence type="ECO:0000313" key="11">
    <source>
        <dbReference type="Proteomes" id="UP000087171"/>
    </source>
</evidence>
<dbReference type="InterPro" id="IPR034161">
    <property type="entry name" value="Pepsin-like_plant"/>
</dbReference>
<keyword evidence="7" id="KW-0378">Hydrolase</keyword>
<protein>
    <submittedName>
        <fullName evidence="12">Aspartic proteinase CDR1-like</fullName>
    </submittedName>
</protein>
<evidence type="ECO:0000256" key="1">
    <source>
        <dbReference type="ARBA" id="ARBA00004613"/>
    </source>
</evidence>
<reference evidence="12" key="2">
    <citation type="submission" date="2025-08" db="UniProtKB">
        <authorList>
            <consortium name="RefSeq"/>
        </authorList>
    </citation>
    <scope>IDENTIFICATION</scope>
    <source>
        <tissue evidence="12">Etiolated seedlings</tissue>
    </source>
</reference>
<feature type="chain" id="PRO_5010331580" evidence="9">
    <location>
        <begin position="30"/>
        <end position="417"/>
    </location>
</feature>
<evidence type="ECO:0000256" key="7">
    <source>
        <dbReference type="ARBA" id="ARBA00022801"/>
    </source>
</evidence>
<evidence type="ECO:0000256" key="4">
    <source>
        <dbReference type="ARBA" id="ARBA00022670"/>
    </source>
</evidence>
<dbReference type="Proteomes" id="UP000087171">
    <property type="component" value="Chromosome Ca8"/>
</dbReference>